<evidence type="ECO:0000256" key="9">
    <source>
        <dbReference type="ARBA" id="ARBA00023315"/>
    </source>
</evidence>
<keyword evidence="8" id="KW-0539">Nucleus</keyword>
<feature type="domain" description="N-acetyltransferase" evidence="12">
    <location>
        <begin position="1"/>
        <end position="157"/>
    </location>
</feature>
<reference evidence="13" key="1">
    <citation type="submission" date="2022-07" db="EMBL/GenBank/DDBJ databases">
        <title>Genome analysis of Parmales, a sister group of diatoms, reveals the evolutionary specialization of diatoms from phago-mixotrophs to photoautotrophs.</title>
        <authorList>
            <person name="Ban H."/>
            <person name="Sato S."/>
            <person name="Yoshikawa S."/>
            <person name="Kazumasa Y."/>
            <person name="Nakamura Y."/>
            <person name="Ichinomiya M."/>
            <person name="Saitoh K."/>
            <person name="Sato N."/>
            <person name="Blanc-Mathieu R."/>
            <person name="Endo H."/>
            <person name="Kuwata A."/>
            <person name="Ogata H."/>
        </authorList>
    </citation>
    <scope>NUCLEOTIDE SEQUENCE</scope>
</reference>
<dbReference type="PANTHER" id="PTHR20531">
    <property type="entry name" value="N-ALPHA-ACETYLTRANSFERASE 40"/>
    <property type="match status" value="1"/>
</dbReference>
<dbReference type="GO" id="GO:0010485">
    <property type="term" value="F:histone H4 acetyltransferase activity"/>
    <property type="evidence" value="ECO:0007669"/>
    <property type="project" value="InterPro"/>
</dbReference>
<evidence type="ECO:0000313" key="14">
    <source>
        <dbReference type="Proteomes" id="UP001165082"/>
    </source>
</evidence>
<evidence type="ECO:0000256" key="8">
    <source>
        <dbReference type="ARBA" id="ARBA00023242"/>
    </source>
</evidence>
<proteinExistence type="inferred from homology"/>
<dbReference type="GO" id="GO:0005737">
    <property type="term" value="C:cytoplasm"/>
    <property type="evidence" value="ECO:0007669"/>
    <property type="project" value="UniProtKB-SubCell"/>
</dbReference>
<evidence type="ECO:0000313" key="13">
    <source>
        <dbReference type="EMBL" id="GMI21037.1"/>
    </source>
</evidence>
<comment type="catalytic activity">
    <reaction evidence="11">
        <text>N-terminal L-seryl-[histone H4] + acetyl-CoA = N-terminal N(alpha)-acetyl-L-seryl-[histone H4] + CoA + H(+)</text>
        <dbReference type="Rhea" id="RHEA:50596"/>
        <dbReference type="Rhea" id="RHEA-COMP:12740"/>
        <dbReference type="Rhea" id="RHEA-COMP:12743"/>
        <dbReference type="ChEBI" id="CHEBI:15378"/>
        <dbReference type="ChEBI" id="CHEBI:57287"/>
        <dbReference type="ChEBI" id="CHEBI:57288"/>
        <dbReference type="ChEBI" id="CHEBI:64738"/>
        <dbReference type="ChEBI" id="CHEBI:83690"/>
        <dbReference type="EC" id="2.3.1.257"/>
    </reaction>
</comment>
<comment type="caution">
    <text evidence="13">The sequence shown here is derived from an EMBL/GenBank/DDBJ whole genome shotgun (WGS) entry which is preliminary data.</text>
</comment>
<dbReference type="EC" id="2.3.1.257" evidence="4"/>
<evidence type="ECO:0000256" key="2">
    <source>
        <dbReference type="ARBA" id="ARBA00004496"/>
    </source>
</evidence>
<evidence type="ECO:0000256" key="4">
    <source>
        <dbReference type="ARBA" id="ARBA00012950"/>
    </source>
</evidence>
<keyword evidence="9" id="KW-0012">Acyltransferase</keyword>
<evidence type="ECO:0000256" key="10">
    <source>
        <dbReference type="ARBA" id="ARBA00047821"/>
    </source>
</evidence>
<comment type="similarity">
    <text evidence="3">Belongs to the acetyltransferase family. NAA40 subfamily.</text>
</comment>
<organism evidence="13 14">
    <name type="scientific">Triparma retinervis</name>
    <dbReference type="NCBI Taxonomy" id="2557542"/>
    <lineage>
        <taxon>Eukaryota</taxon>
        <taxon>Sar</taxon>
        <taxon>Stramenopiles</taxon>
        <taxon>Ochrophyta</taxon>
        <taxon>Bolidophyceae</taxon>
        <taxon>Parmales</taxon>
        <taxon>Triparmaceae</taxon>
        <taxon>Triparma</taxon>
    </lineage>
</organism>
<evidence type="ECO:0000259" key="12">
    <source>
        <dbReference type="PROSITE" id="PS51186"/>
    </source>
</evidence>
<dbReference type="GO" id="GO:0043998">
    <property type="term" value="F:histone H2A acetyltransferase activity"/>
    <property type="evidence" value="ECO:0007669"/>
    <property type="project" value="InterPro"/>
</dbReference>
<dbReference type="SUPFAM" id="SSF55729">
    <property type="entry name" value="Acyl-CoA N-acyltransferases (Nat)"/>
    <property type="match status" value="1"/>
</dbReference>
<dbReference type="AlphaFoldDB" id="A0A9W7FUS8"/>
<accession>A0A9W7FUS8</accession>
<name>A0A9W7FUS8_9STRA</name>
<dbReference type="Proteomes" id="UP001165082">
    <property type="component" value="Unassembled WGS sequence"/>
</dbReference>
<dbReference type="EMBL" id="BRXZ01008082">
    <property type="protein sequence ID" value="GMI21037.1"/>
    <property type="molecule type" value="Genomic_DNA"/>
</dbReference>
<evidence type="ECO:0000256" key="6">
    <source>
        <dbReference type="ARBA" id="ARBA00022490"/>
    </source>
</evidence>
<sequence length="181" mass="20521">MGDMYKKSSGGLNEVEKVEELFDIRHSRYLVVRDPESSMVVAFTHFRYTLDMDLEEGQSVGDDGSSTCVYIFEIQVSKVAKGGGLGRKMMDIVEKFGELEKLPKATLTVFKMNLNAVRFYVKLGYKVDTDIDPNPGEGEDEDPDDASDYFILSKPLTTTFPEAKYDDSILLHYLDKYKLVQ</sequence>
<comment type="catalytic activity">
    <reaction evidence="10">
        <text>N-terminal L-seryl-[histone H2A] + acetyl-CoA = N-terminal N(alpha)-acetyl-L-seryl-[histone H2A] + CoA + H(+)</text>
        <dbReference type="Rhea" id="RHEA:50600"/>
        <dbReference type="Rhea" id="RHEA-COMP:12742"/>
        <dbReference type="Rhea" id="RHEA-COMP:12744"/>
        <dbReference type="ChEBI" id="CHEBI:15378"/>
        <dbReference type="ChEBI" id="CHEBI:57287"/>
        <dbReference type="ChEBI" id="CHEBI:57288"/>
        <dbReference type="ChEBI" id="CHEBI:64738"/>
        <dbReference type="ChEBI" id="CHEBI:83690"/>
        <dbReference type="EC" id="2.3.1.257"/>
    </reaction>
</comment>
<evidence type="ECO:0000256" key="3">
    <source>
        <dbReference type="ARBA" id="ARBA00008870"/>
    </source>
</evidence>
<keyword evidence="14" id="KW-1185">Reference proteome</keyword>
<evidence type="ECO:0000256" key="7">
    <source>
        <dbReference type="ARBA" id="ARBA00022679"/>
    </source>
</evidence>
<evidence type="ECO:0000256" key="1">
    <source>
        <dbReference type="ARBA" id="ARBA00004123"/>
    </source>
</evidence>
<evidence type="ECO:0000256" key="5">
    <source>
        <dbReference type="ARBA" id="ARBA00015043"/>
    </source>
</evidence>
<dbReference type="PANTHER" id="PTHR20531:SF1">
    <property type="entry name" value="N-ALPHA-ACETYLTRANSFERASE 40"/>
    <property type="match status" value="1"/>
</dbReference>
<dbReference type="InterPro" id="IPR016181">
    <property type="entry name" value="Acyl_CoA_acyltransferase"/>
</dbReference>
<dbReference type="GO" id="GO:1990189">
    <property type="term" value="F:protein N-terminal-serine acetyltransferase activity"/>
    <property type="evidence" value="ECO:0007669"/>
    <property type="project" value="UniProtKB-EC"/>
</dbReference>
<keyword evidence="6" id="KW-0963">Cytoplasm</keyword>
<dbReference type="GO" id="GO:0005634">
    <property type="term" value="C:nucleus"/>
    <property type="evidence" value="ECO:0007669"/>
    <property type="project" value="UniProtKB-SubCell"/>
</dbReference>
<gene>
    <name evidence="13" type="ORF">TrRE_jg9588</name>
</gene>
<dbReference type="InterPro" id="IPR000182">
    <property type="entry name" value="GNAT_dom"/>
</dbReference>
<dbReference type="Gene3D" id="3.40.630.30">
    <property type="match status" value="1"/>
</dbReference>
<keyword evidence="7" id="KW-0808">Transferase</keyword>
<evidence type="ECO:0000256" key="11">
    <source>
        <dbReference type="ARBA" id="ARBA00049524"/>
    </source>
</evidence>
<dbReference type="OrthoDB" id="424551at2759"/>
<protein>
    <recommendedName>
        <fullName evidence="5">N-alpha-acetyltransferase 40</fullName>
        <ecNumber evidence="4">2.3.1.257</ecNumber>
    </recommendedName>
</protein>
<dbReference type="PROSITE" id="PS51186">
    <property type="entry name" value="GNAT"/>
    <property type="match status" value="1"/>
</dbReference>
<dbReference type="Pfam" id="PF00583">
    <property type="entry name" value="Acetyltransf_1"/>
    <property type="match status" value="1"/>
</dbReference>
<dbReference type="InterPro" id="IPR039949">
    <property type="entry name" value="NAA40"/>
</dbReference>
<comment type="subcellular location">
    <subcellularLocation>
        <location evidence="2">Cytoplasm</location>
    </subcellularLocation>
    <subcellularLocation>
        <location evidence="1">Nucleus</location>
    </subcellularLocation>
</comment>